<reference evidence="1" key="1">
    <citation type="submission" date="2009-06" db="EMBL/GenBank/DDBJ databases">
        <authorList>
            <consortium name="US DOE Joint Genome Institute (JGI-PGF)"/>
            <person name="Lucas S."/>
            <person name="Copeland A."/>
            <person name="Lapidus A."/>
            <person name="Glavina del Rio T."/>
            <person name="Dalin E."/>
            <person name="Tice H."/>
            <person name="Bruce D."/>
            <person name="Goodwin L."/>
            <person name="Pitluck S."/>
            <person name="Kyrpides N."/>
            <person name="Mavromatis K."/>
            <person name="Ivanova N."/>
            <person name="Saunders E."/>
            <person name="Brettin T."/>
            <person name="Detter J.C."/>
            <person name="Han C."/>
            <person name="Larimer F."/>
            <person name="Land M."/>
            <person name="Hauser L."/>
            <person name="Markowitz V."/>
            <person name="Cheng J.-F."/>
            <person name="Hugenholtz P."/>
            <person name="Woyke T."/>
            <person name="Wu D."/>
            <person name="Gronow S."/>
            <person name="Klenk H.-P."/>
            <person name="Eisen J.A."/>
        </authorList>
    </citation>
    <scope>NUCLEOTIDE SEQUENCE</scope>
    <source>
        <strain evidence="1">Eklund 17B</strain>
    </source>
</reference>
<reference evidence="1" key="2">
    <citation type="submission" date="2009-08" db="EMBL/GenBank/DDBJ databases">
        <authorList>
            <person name="Shrivastava S."/>
            <person name="Brinkac L.M."/>
            <person name="Dodson R.J."/>
            <person name="Harkins D.M."/>
            <person name="Durkin A.S."/>
            <person name="Sutton G."/>
        </authorList>
    </citation>
    <scope>NUCLEOTIDE SEQUENCE</scope>
    <source>
        <strain evidence="1">Eklund 17B</strain>
    </source>
</reference>
<protein>
    <submittedName>
        <fullName evidence="1">Uncharacterized protein</fullName>
    </submittedName>
</protein>
<evidence type="ECO:0000313" key="1">
    <source>
        <dbReference type="EMBL" id="ACD23031.1"/>
    </source>
</evidence>
<dbReference type="PATRIC" id="fig|935198.13.peg.2026"/>
<dbReference type="KEGG" id="cbk:CLL_A2073"/>
<proteinExistence type="predicted"/>
<organism evidence="1">
    <name type="scientific">Clostridium botulinum (strain Eklund 17B / Type B)</name>
    <dbReference type="NCBI Taxonomy" id="935198"/>
    <lineage>
        <taxon>Bacteria</taxon>
        <taxon>Bacillati</taxon>
        <taxon>Bacillota</taxon>
        <taxon>Clostridia</taxon>
        <taxon>Eubacteriales</taxon>
        <taxon>Clostridiaceae</taxon>
        <taxon>Clostridium</taxon>
    </lineage>
</organism>
<dbReference type="EMBL" id="CP001056">
    <property type="protein sequence ID" value="ACD23031.1"/>
    <property type="molecule type" value="Genomic_DNA"/>
</dbReference>
<sequence length="349" mass="39840">MQINSTTNLNKIKFDTSQALYIKEKNIKPHEILFIPGEDINHEKCIGKDGKNFEVVSYYKVDGENLDKDYMDVFSSKAQGENVKCYDYYVGNFVAEITKNFSDSTSLKTDKESLKDGIENLITEMKKNISKGISNDIENLNTRFNVNGVGFSFKELKDSSKVMEYSNSILVNVGSGLDYENYAEMGIATGKITTYAEKNLNVYQQKLLNDTMSARIENIINSVPEKVDERFKKAIVIDKNNEFYSMKNIQGATNIEYARKIMNTFSNVDYSNTESFEKAINEYRTLIKPVLESAGVKNIGRNQSLTDTTNYDIKKLKSLFDESYKRVFLSAAEVRKMFGNSKNVIDIFR</sequence>
<name>B2TLH6_CLOBB</name>
<dbReference type="HOGENOM" id="CLU_782331_0_0_9"/>
<dbReference type="AlphaFoldDB" id="B2TLH6"/>
<gene>
    <name evidence="1" type="ordered locus">CLL_A2073</name>
</gene>
<accession>U4P646</accession>
<accession>B2TLH6</accession>